<dbReference type="Pfam" id="PF03914">
    <property type="entry name" value="CBF"/>
    <property type="match status" value="1"/>
</dbReference>
<dbReference type="GO" id="GO:0042254">
    <property type="term" value="P:ribosome biogenesis"/>
    <property type="evidence" value="ECO:0007669"/>
    <property type="project" value="InterPro"/>
</dbReference>
<reference evidence="5" key="3">
    <citation type="submission" date="2020-12" db="UniProtKB">
        <authorList>
            <consortium name="EnsemblPlants"/>
        </authorList>
    </citation>
    <scope>IDENTIFICATION</scope>
</reference>
<proteinExistence type="inferred from homology"/>
<protein>
    <recommendedName>
        <fullName evidence="3">CCAAT-binding factor domain-containing protein</fullName>
    </recommendedName>
</protein>
<evidence type="ECO:0000313" key="6">
    <source>
        <dbReference type="Proteomes" id="UP000006727"/>
    </source>
</evidence>
<evidence type="ECO:0000256" key="2">
    <source>
        <dbReference type="SAM" id="MobiDB-lite"/>
    </source>
</evidence>
<dbReference type="KEGG" id="ppp:112286266"/>
<dbReference type="InterPro" id="IPR005612">
    <property type="entry name" value="CCAAT-binding_factor"/>
</dbReference>
<dbReference type="FunCoup" id="A0A2K1K2Z0">
    <property type="interactions" value="2660"/>
</dbReference>
<gene>
    <name evidence="5" type="primary">LOC112286266</name>
    <name evidence="4" type="ORF">PHYPA_012610</name>
</gene>
<feature type="compositionally biased region" description="Basic and acidic residues" evidence="2">
    <location>
        <begin position="573"/>
        <end position="599"/>
    </location>
</feature>
<dbReference type="InterPro" id="IPR027193">
    <property type="entry name" value="Noc4"/>
</dbReference>
<dbReference type="OrthoDB" id="10263185at2759"/>
<dbReference type="Gramene" id="Pp3c9_12610V3.2">
    <property type="protein sequence ID" value="Pp3c9_12610V3.2"/>
    <property type="gene ID" value="Pp3c9_12610"/>
</dbReference>
<dbReference type="Proteomes" id="UP000006727">
    <property type="component" value="Chromosome 9"/>
</dbReference>
<accession>A0A2K1K2Z0</accession>
<dbReference type="STRING" id="3218.A0A2K1K2Z0"/>
<dbReference type="EnsemblPlants" id="Pp3c9_12610V3.2">
    <property type="protein sequence ID" value="Pp3c9_12610V3.2"/>
    <property type="gene ID" value="Pp3c9_12610"/>
</dbReference>
<dbReference type="AlphaFoldDB" id="A0A2K1K2Z0"/>
<organism evidence="4">
    <name type="scientific">Physcomitrium patens</name>
    <name type="common">Spreading-leaved earth moss</name>
    <name type="synonym">Physcomitrella patens</name>
    <dbReference type="NCBI Taxonomy" id="3218"/>
    <lineage>
        <taxon>Eukaryota</taxon>
        <taxon>Viridiplantae</taxon>
        <taxon>Streptophyta</taxon>
        <taxon>Embryophyta</taxon>
        <taxon>Bryophyta</taxon>
        <taxon>Bryophytina</taxon>
        <taxon>Bryopsida</taxon>
        <taxon>Funariidae</taxon>
        <taxon>Funariales</taxon>
        <taxon>Funariaceae</taxon>
        <taxon>Physcomitrium</taxon>
    </lineage>
</organism>
<dbReference type="EnsemblPlants" id="Pp3c9_12610V3.1">
    <property type="protein sequence ID" value="Pp3c9_12610V3.1"/>
    <property type="gene ID" value="Pp3c9_12610"/>
</dbReference>
<dbReference type="GeneID" id="112286266"/>
<feature type="region of interest" description="Disordered" evidence="2">
    <location>
        <begin position="573"/>
        <end position="653"/>
    </location>
</feature>
<dbReference type="EMBL" id="ABEU02000009">
    <property type="protein sequence ID" value="PNR48137.1"/>
    <property type="molecule type" value="Genomic_DNA"/>
</dbReference>
<dbReference type="RefSeq" id="XP_024383766.1">
    <property type="nucleotide sequence ID" value="XM_024527998.2"/>
</dbReference>
<evidence type="ECO:0000256" key="1">
    <source>
        <dbReference type="ARBA" id="ARBA00007797"/>
    </source>
</evidence>
<dbReference type="Gramene" id="Pp3c9_12610V3.1">
    <property type="protein sequence ID" value="Pp3c9_12610V3.1"/>
    <property type="gene ID" value="Pp3c9_12610"/>
</dbReference>
<reference evidence="4 6" key="1">
    <citation type="journal article" date="2008" name="Science">
        <title>The Physcomitrella genome reveals evolutionary insights into the conquest of land by plants.</title>
        <authorList>
            <person name="Rensing S."/>
            <person name="Lang D."/>
            <person name="Zimmer A."/>
            <person name="Terry A."/>
            <person name="Salamov A."/>
            <person name="Shapiro H."/>
            <person name="Nishiyama T."/>
            <person name="Perroud P.-F."/>
            <person name="Lindquist E."/>
            <person name="Kamisugi Y."/>
            <person name="Tanahashi T."/>
            <person name="Sakakibara K."/>
            <person name="Fujita T."/>
            <person name="Oishi K."/>
            <person name="Shin-I T."/>
            <person name="Kuroki Y."/>
            <person name="Toyoda A."/>
            <person name="Suzuki Y."/>
            <person name="Hashimoto A."/>
            <person name="Yamaguchi K."/>
            <person name="Sugano A."/>
            <person name="Kohara Y."/>
            <person name="Fujiyama A."/>
            <person name="Anterola A."/>
            <person name="Aoki S."/>
            <person name="Ashton N."/>
            <person name="Barbazuk W.B."/>
            <person name="Barker E."/>
            <person name="Bennetzen J."/>
            <person name="Bezanilla M."/>
            <person name="Blankenship R."/>
            <person name="Cho S.H."/>
            <person name="Dutcher S."/>
            <person name="Estelle M."/>
            <person name="Fawcett J.A."/>
            <person name="Gundlach H."/>
            <person name="Hanada K."/>
            <person name="Heyl A."/>
            <person name="Hicks K.A."/>
            <person name="Hugh J."/>
            <person name="Lohr M."/>
            <person name="Mayer K."/>
            <person name="Melkozernov A."/>
            <person name="Murata T."/>
            <person name="Nelson D."/>
            <person name="Pils B."/>
            <person name="Prigge M."/>
            <person name="Reiss B."/>
            <person name="Renner T."/>
            <person name="Rombauts S."/>
            <person name="Rushton P."/>
            <person name="Sanderfoot A."/>
            <person name="Schween G."/>
            <person name="Shiu S.-H."/>
            <person name="Stueber K."/>
            <person name="Theodoulou F.L."/>
            <person name="Tu H."/>
            <person name="Van de Peer Y."/>
            <person name="Verrier P.J."/>
            <person name="Waters E."/>
            <person name="Wood A."/>
            <person name="Yang L."/>
            <person name="Cove D."/>
            <person name="Cuming A."/>
            <person name="Hasebe M."/>
            <person name="Lucas S."/>
            <person name="Mishler D.B."/>
            <person name="Reski R."/>
            <person name="Grigoriev I."/>
            <person name="Quatrano R.S."/>
            <person name="Boore J.L."/>
        </authorList>
    </citation>
    <scope>NUCLEOTIDE SEQUENCE [LARGE SCALE GENOMIC DNA]</scope>
    <source>
        <strain evidence="5 6">cv. Gransden 2004</strain>
    </source>
</reference>
<dbReference type="GO" id="GO:0030692">
    <property type="term" value="C:Noc4p-Nop14p complex"/>
    <property type="evidence" value="ECO:0000318"/>
    <property type="project" value="GO_Central"/>
</dbReference>
<dbReference type="GO" id="GO:0032040">
    <property type="term" value="C:small-subunit processome"/>
    <property type="evidence" value="ECO:0000318"/>
    <property type="project" value="GO_Central"/>
</dbReference>
<feature type="compositionally biased region" description="Basic and acidic residues" evidence="2">
    <location>
        <begin position="633"/>
        <end position="646"/>
    </location>
</feature>
<sequence>MVANKQLAVTKKLGKELLLSRAHVNNAPLLLATLTSSLQDSTTANAAVLKEALLSLQAFFVPLVKSGDFSPAAQKRASEELQRVSGTSEADGGNQAEMAKADAIYKKWIWDRYREFVTTLLRFVARHNAIPEVQIAALHTIMELVRVEVYGEFNNHLYLRLCSTFVFSKAFNSGLLSVFVSDYFKYIDVCYYTYSNMDKITVKRLSQKGSEAISSDDEDDNLRNFTSVHSMASNVYDILINLPTFSQEDCTEVWSFSAGSEDGGTISGKKVSGEVSQHYTNQKKQRTRVSKAWLAFLKLPFPYEIYKKVLAQLHKRVIPFLSNPVLLSDFLTNSYNVGGLISVMALNGLFILMTSHGLEYPDFYNKLYALLEPSIFVAKHRARFFELTDTCLKSTHIPAYLAAAFAKKLGRLALSAPPSGALVVIAMIHNLLRRHPSINQLVHRASSASTSSDIEALRGADPFLPFEADTAKSNALESSLWEIETLRSHYCPAVSRFVASLETDLTVRAKTTEVSISDFSSGSYTTIFTEEVSKRLKAVPLAFYQTVPTSLFSEMTEDFVGWKFSHTPITLQKSEEDHNKASPDGLENKVGDAAARESGIDGVPKEQNIVSKRKRPIEEEQPNGSELNGVAEGRGKSKIVSEEKVKSSTKKKK</sequence>
<name>A0A2K1K2Z0_PHYPA</name>
<comment type="similarity">
    <text evidence="1">Belongs to the CBF/MAK21 family.</text>
</comment>
<feature type="domain" description="CCAAT-binding factor" evidence="3">
    <location>
        <begin position="342"/>
        <end position="498"/>
    </location>
</feature>
<dbReference type="PaxDb" id="3218-PP1S29_180V6.1"/>
<dbReference type="PANTHER" id="PTHR12455">
    <property type="entry name" value="NUCLEOLAR COMPLEX PROTEIN 4"/>
    <property type="match status" value="1"/>
</dbReference>
<dbReference type="PANTHER" id="PTHR12455:SF0">
    <property type="entry name" value="NUCLEOLAR COMPLEX PROTEIN 4 HOMOLOG"/>
    <property type="match status" value="1"/>
</dbReference>
<dbReference type="GO" id="GO:0005730">
    <property type="term" value="C:nucleolus"/>
    <property type="evidence" value="ECO:0000318"/>
    <property type="project" value="GO_Central"/>
</dbReference>
<keyword evidence="6" id="KW-1185">Reference proteome</keyword>
<evidence type="ECO:0000313" key="5">
    <source>
        <dbReference type="EnsemblPlants" id="Pp3c9_12610V3.1"/>
    </source>
</evidence>
<evidence type="ECO:0000313" key="4">
    <source>
        <dbReference type="EMBL" id="PNR48137.1"/>
    </source>
</evidence>
<evidence type="ECO:0000259" key="3">
    <source>
        <dbReference type="Pfam" id="PF03914"/>
    </source>
</evidence>
<reference evidence="4 6" key="2">
    <citation type="journal article" date="2018" name="Plant J.">
        <title>The Physcomitrella patens chromosome-scale assembly reveals moss genome structure and evolution.</title>
        <authorList>
            <person name="Lang D."/>
            <person name="Ullrich K.K."/>
            <person name="Murat F."/>
            <person name="Fuchs J."/>
            <person name="Jenkins J."/>
            <person name="Haas F.B."/>
            <person name="Piednoel M."/>
            <person name="Gundlach H."/>
            <person name="Van Bel M."/>
            <person name="Meyberg R."/>
            <person name="Vives C."/>
            <person name="Morata J."/>
            <person name="Symeonidi A."/>
            <person name="Hiss M."/>
            <person name="Muchero W."/>
            <person name="Kamisugi Y."/>
            <person name="Saleh O."/>
            <person name="Blanc G."/>
            <person name="Decker E.L."/>
            <person name="van Gessel N."/>
            <person name="Grimwood J."/>
            <person name="Hayes R.D."/>
            <person name="Graham S.W."/>
            <person name="Gunter L.E."/>
            <person name="McDaniel S.F."/>
            <person name="Hoernstein S.N.W."/>
            <person name="Larsson A."/>
            <person name="Li F.W."/>
            <person name="Perroud P.F."/>
            <person name="Phillips J."/>
            <person name="Ranjan P."/>
            <person name="Rokshar D.S."/>
            <person name="Rothfels C.J."/>
            <person name="Schneider L."/>
            <person name="Shu S."/>
            <person name="Stevenson D.W."/>
            <person name="Thummler F."/>
            <person name="Tillich M."/>
            <person name="Villarreal Aguilar J.C."/>
            <person name="Widiez T."/>
            <person name="Wong G.K."/>
            <person name="Wymore A."/>
            <person name="Zhang Y."/>
            <person name="Zimmer A.D."/>
            <person name="Quatrano R.S."/>
            <person name="Mayer K.F.X."/>
            <person name="Goodstein D."/>
            <person name="Casacuberta J.M."/>
            <person name="Vandepoele K."/>
            <person name="Reski R."/>
            <person name="Cuming A.C."/>
            <person name="Tuskan G.A."/>
            <person name="Maumus F."/>
            <person name="Salse J."/>
            <person name="Schmutz J."/>
            <person name="Rensing S.A."/>
        </authorList>
    </citation>
    <scope>NUCLEOTIDE SEQUENCE [LARGE SCALE GENOMIC DNA]</scope>
    <source>
        <strain evidence="5 6">cv. Gransden 2004</strain>
    </source>
</reference>